<sequence>MEKNAIEAEIAELTKRIEEKRRAIESDSGIVDERELVGSAVRERVSELSPQLGSASVAPATTTAPTDDQQTVNVPNASLPSYLDSLDNASVEKLNVLLQLAVDHGLAKALSQLAREDPFIVDAFHDAIIDRYYEELKKHGAL</sequence>
<name>A0A2H0RN71_9BACT</name>
<comment type="caution">
    <text evidence="2">The sequence shown here is derived from an EMBL/GenBank/DDBJ whole genome shotgun (WGS) entry which is preliminary data.</text>
</comment>
<reference evidence="2 3" key="1">
    <citation type="submission" date="2017-09" db="EMBL/GenBank/DDBJ databases">
        <title>Depth-based differentiation of microbial function through sediment-hosted aquifers and enrichment of novel symbionts in the deep terrestrial subsurface.</title>
        <authorList>
            <person name="Probst A.J."/>
            <person name="Ladd B."/>
            <person name="Jarett J.K."/>
            <person name="Geller-Mcgrath D.E."/>
            <person name="Sieber C.M."/>
            <person name="Emerson J.B."/>
            <person name="Anantharaman K."/>
            <person name="Thomas B.C."/>
            <person name="Malmstrom R."/>
            <person name="Stieglmeier M."/>
            <person name="Klingl A."/>
            <person name="Woyke T."/>
            <person name="Ryan C.M."/>
            <person name="Banfield J.F."/>
        </authorList>
    </citation>
    <scope>NUCLEOTIDE SEQUENCE [LARGE SCALE GENOMIC DNA]</scope>
    <source>
        <strain evidence="2">CG10_big_fil_rev_8_21_14_0_10_45_14</strain>
    </source>
</reference>
<dbReference type="EMBL" id="PCYL01000003">
    <property type="protein sequence ID" value="PIR47195.1"/>
    <property type="molecule type" value="Genomic_DNA"/>
</dbReference>
<evidence type="ECO:0000313" key="3">
    <source>
        <dbReference type="Proteomes" id="UP000230833"/>
    </source>
</evidence>
<feature type="region of interest" description="Disordered" evidence="1">
    <location>
        <begin position="47"/>
        <end position="74"/>
    </location>
</feature>
<proteinExistence type="predicted"/>
<feature type="compositionally biased region" description="Low complexity" evidence="1">
    <location>
        <begin position="54"/>
        <end position="72"/>
    </location>
</feature>
<dbReference type="Proteomes" id="UP000230833">
    <property type="component" value="Unassembled WGS sequence"/>
</dbReference>
<evidence type="ECO:0000256" key="1">
    <source>
        <dbReference type="SAM" id="MobiDB-lite"/>
    </source>
</evidence>
<protein>
    <submittedName>
        <fullName evidence="2">Uncharacterized protein</fullName>
    </submittedName>
</protein>
<dbReference type="AlphaFoldDB" id="A0A2H0RN71"/>
<gene>
    <name evidence="2" type="ORF">COV07_00120</name>
</gene>
<evidence type="ECO:0000313" key="2">
    <source>
        <dbReference type="EMBL" id="PIR47195.1"/>
    </source>
</evidence>
<accession>A0A2H0RN71</accession>
<organism evidence="2 3">
    <name type="scientific">Candidatus Vogelbacteria bacterium CG10_big_fil_rev_8_21_14_0_10_45_14</name>
    <dbReference type="NCBI Taxonomy" id="1975042"/>
    <lineage>
        <taxon>Bacteria</taxon>
        <taxon>Candidatus Vogeliibacteriota</taxon>
    </lineage>
</organism>